<dbReference type="Gene3D" id="2.160.20.10">
    <property type="entry name" value="Single-stranded right-handed beta-helix, Pectin lyase-like"/>
    <property type="match status" value="1"/>
</dbReference>
<sequence length="341" mass="36746">MGRLSFTDASDPRYALAFINSGDLVSSVTIGGSLRSTDFGPGDSFVIGCSFHDTRGTALGVFGSNKLYADSNVFYSVLDQGIRIEGSGHNLRKNLLVYQSGISGTSLDDNRGFLDISGCSDSPLMVSNVVAGASTFSMSSMSLTCADNGITWTDNVLHSSQIGYFQLGSSPTATSCVVVSGIRIYSMNTFSIYTNSEISMEIKDVMLFDNPGGIYTYVSGPNGRTHERSYKYVKISNSLIVGNTGMQLCGQTANPATRRQNMPISRSPLGGNLGILLPNFMSGQNMPDMALTGWSSENALDGQTIIQARFFNFTHIVSKLIMIRSMISVISYEVQIGHFLK</sequence>
<dbReference type="Proteomes" id="UP001626550">
    <property type="component" value="Unassembled WGS sequence"/>
</dbReference>
<dbReference type="InterPro" id="IPR012334">
    <property type="entry name" value="Pectin_lyas_fold"/>
</dbReference>
<dbReference type="SUPFAM" id="SSF51126">
    <property type="entry name" value="Pectin lyase-like"/>
    <property type="match status" value="1"/>
</dbReference>
<dbReference type="PANTHER" id="PTHR46769">
    <property type="entry name" value="POLYCYSTIC KIDNEY AND HEPATIC DISEASE 1 (AUTOSOMAL RECESSIVE)-LIKE 1"/>
    <property type="match status" value="1"/>
</dbReference>
<comment type="caution">
    <text evidence="2">The sequence shown here is derived from an EMBL/GenBank/DDBJ whole genome shotgun (WGS) entry which is preliminary data.</text>
</comment>
<proteinExistence type="predicted"/>
<organism evidence="2 3">
    <name type="scientific">Cichlidogyrus casuarinus</name>
    <dbReference type="NCBI Taxonomy" id="1844966"/>
    <lineage>
        <taxon>Eukaryota</taxon>
        <taxon>Metazoa</taxon>
        <taxon>Spiralia</taxon>
        <taxon>Lophotrochozoa</taxon>
        <taxon>Platyhelminthes</taxon>
        <taxon>Monogenea</taxon>
        <taxon>Monopisthocotylea</taxon>
        <taxon>Dactylogyridea</taxon>
        <taxon>Ancyrocephalidae</taxon>
        <taxon>Cichlidogyrus</taxon>
    </lineage>
</organism>
<evidence type="ECO:0000313" key="3">
    <source>
        <dbReference type="Proteomes" id="UP001626550"/>
    </source>
</evidence>
<reference evidence="2 3" key="1">
    <citation type="submission" date="2024-11" db="EMBL/GenBank/DDBJ databases">
        <title>Adaptive evolution of stress response genes in parasites aligns with host niche diversity.</title>
        <authorList>
            <person name="Hahn C."/>
            <person name="Resl P."/>
        </authorList>
    </citation>
    <scope>NUCLEOTIDE SEQUENCE [LARGE SCALE GENOMIC DNA]</scope>
    <source>
        <strain evidence="2">EGGRZ-B1_66</strain>
        <tissue evidence="2">Body</tissue>
    </source>
</reference>
<name>A0ABD2QCS2_9PLAT</name>
<dbReference type="AlphaFoldDB" id="A0ABD2QCS2"/>
<protein>
    <submittedName>
        <fullName evidence="2">Fibrocystin-L</fullName>
    </submittedName>
</protein>
<dbReference type="InterPro" id="IPR011050">
    <property type="entry name" value="Pectin_lyase_fold/virulence"/>
</dbReference>
<keyword evidence="1" id="KW-0732">Signal</keyword>
<keyword evidence="3" id="KW-1185">Reference proteome</keyword>
<accession>A0ABD2QCS2</accession>
<dbReference type="InterPro" id="IPR052387">
    <property type="entry name" value="Fibrocystin"/>
</dbReference>
<dbReference type="EMBL" id="JBJKFK010000398">
    <property type="protein sequence ID" value="KAL3317342.1"/>
    <property type="molecule type" value="Genomic_DNA"/>
</dbReference>
<evidence type="ECO:0000256" key="1">
    <source>
        <dbReference type="ARBA" id="ARBA00022729"/>
    </source>
</evidence>
<gene>
    <name evidence="2" type="primary">PKHD1L1_1</name>
    <name evidence="2" type="ORF">Ciccas_004004</name>
</gene>
<dbReference type="PANTHER" id="PTHR46769:SF2">
    <property type="entry name" value="FIBROCYSTIN-L ISOFORM 2 PRECURSOR-RELATED"/>
    <property type="match status" value="1"/>
</dbReference>
<evidence type="ECO:0000313" key="2">
    <source>
        <dbReference type="EMBL" id="KAL3317342.1"/>
    </source>
</evidence>